<dbReference type="AlphaFoldDB" id="A0A839QL88"/>
<dbReference type="Gene3D" id="3.40.430.10">
    <property type="entry name" value="Dihydrofolate Reductase, subunit A"/>
    <property type="match status" value="1"/>
</dbReference>
<dbReference type="GO" id="GO:0009231">
    <property type="term" value="P:riboflavin biosynthetic process"/>
    <property type="evidence" value="ECO:0007669"/>
    <property type="project" value="InterPro"/>
</dbReference>
<accession>A0A839QL88</accession>
<dbReference type="GO" id="GO:0008703">
    <property type="term" value="F:5-amino-6-(5-phosphoribosylamino)uracil reductase activity"/>
    <property type="evidence" value="ECO:0007669"/>
    <property type="project" value="InterPro"/>
</dbReference>
<organism evidence="2 3">
    <name type="scientific">Paeniglutamicibacter cryotolerans</name>
    <dbReference type="NCBI Taxonomy" id="670079"/>
    <lineage>
        <taxon>Bacteria</taxon>
        <taxon>Bacillati</taxon>
        <taxon>Actinomycetota</taxon>
        <taxon>Actinomycetes</taxon>
        <taxon>Micrococcales</taxon>
        <taxon>Micrococcaceae</taxon>
        <taxon>Paeniglutamicibacter</taxon>
    </lineage>
</organism>
<gene>
    <name evidence="2" type="ORF">E9229_002817</name>
</gene>
<dbReference type="Proteomes" id="UP000523000">
    <property type="component" value="Unassembled WGS sequence"/>
</dbReference>
<proteinExistence type="predicted"/>
<protein>
    <submittedName>
        <fullName evidence="2">Dihydrofolate reductase</fullName>
    </submittedName>
</protein>
<evidence type="ECO:0000259" key="1">
    <source>
        <dbReference type="Pfam" id="PF01872"/>
    </source>
</evidence>
<comment type="caution">
    <text evidence="2">The sequence shown here is derived from an EMBL/GenBank/DDBJ whole genome shotgun (WGS) entry which is preliminary data.</text>
</comment>
<sequence>MFATRRGRSLLGQDGGGIGVDNLFSDWYHEGIGTEIMGRGKFSPHSGPWTKVGTEDEWRGWWGPHPPFHTPVFALTHHLRPALYKEGGTVFHFLNATPQKALEAALEAAYGLDVRISGGPTVVRGFLATGLVDLLHVVQVPILLGRACGYGDGLEGHEEQYELEAISSPSGVIHLTFTRIKSG</sequence>
<dbReference type="SUPFAM" id="SSF53597">
    <property type="entry name" value="Dihydrofolate reductase-like"/>
    <property type="match status" value="1"/>
</dbReference>
<dbReference type="InterPro" id="IPR024072">
    <property type="entry name" value="DHFR-like_dom_sf"/>
</dbReference>
<name>A0A839QL88_9MICC</name>
<dbReference type="InterPro" id="IPR002734">
    <property type="entry name" value="RibDG_C"/>
</dbReference>
<dbReference type="RefSeq" id="WP_312855709.1">
    <property type="nucleotide sequence ID" value="NZ_BAABGK010000033.1"/>
</dbReference>
<dbReference type="EMBL" id="JACHVS010000002">
    <property type="protein sequence ID" value="MBB2996570.1"/>
    <property type="molecule type" value="Genomic_DNA"/>
</dbReference>
<reference evidence="2 3" key="1">
    <citation type="submission" date="2020-08" db="EMBL/GenBank/DDBJ databases">
        <title>Sequencing the genomes of 1000 actinobacteria strains.</title>
        <authorList>
            <person name="Klenk H.-P."/>
        </authorList>
    </citation>
    <scope>NUCLEOTIDE SEQUENCE [LARGE SCALE GENOMIC DNA]</scope>
    <source>
        <strain evidence="2 3">DSM 22826</strain>
    </source>
</reference>
<feature type="domain" description="Bacterial bifunctional deaminase-reductase C-terminal" evidence="1">
    <location>
        <begin position="91"/>
        <end position="147"/>
    </location>
</feature>
<evidence type="ECO:0000313" key="3">
    <source>
        <dbReference type="Proteomes" id="UP000523000"/>
    </source>
</evidence>
<keyword evidence="3" id="KW-1185">Reference proteome</keyword>
<dbReference type="Pfam" id="PF01872">
    <property type="entry name" value="RibD_C"/>
    <property type="match status" value="1"/>
</dbReference>
<evidence type="ECO:0000313" key="2">
    <source>
        <dbReference type="EMBL" id="MBB2996570.1"/>
    </source>
</evidence>